<evidence type="ECO:0000313" key="3">
    <source>
        <dbReference type="EMBL" id="GAA4016678.1"/>
    </source>
</evidence>
<evidence type="ECO:0000256" key="2">
    <source>
        <dbReference type="SAM" id="Phobius"/>
    </source>
</evidence>
<keyword evidence="4" id="KW-1185">Reference proteome</keyword>
<feature type="region of interest" description="Disordered" evidence="1">
    <location>
        <begin position="114"/>
        <end position="137"/>
    </location>
</feature>
<dbReference type="Proteomes" id="UP001500235">
    <property type="component" value="Unassembled WGS sequence"/>
</dbReference>
<feature type="compositionally biased region" description="Low complexity" evidence="1">
    <location>
        <begin position="251"/>
        <end position="262"/>
    </location>
</feature>
<feature type="compositionally biased region" description="Pro residues" evidence="1">
    <location>
        <begin position="279"/>
        <end position="301"/>
    </location>
</feature>
<proteinExistence type="predicted"/>
<feature type="compositionally biased region" description="Basic and acidic residues" evidence="1">
    <location>
        <begin position="21"/>
        <end position="74"/>
    </location>
</feature>
<evidence type="ECO:0000313" key="4">
    <source>
        <dbReference type="Proteomes" id="UP001500235"/>
    </source>
</evidence>
<sequence length="398" mass="42767">MVQRPPFDNDRPPAPGGFDPRYGREDRAPDPRGGPDPRFADERRYGEEERRYNRDPRDPRDPYAGEPDPFDRRGPVPPASRPAMARSTEILLALGGLLLLIVALFALTLGRSGAGSDALDNASDNGTAATEPEDRCAAPATYEKIKRELFRQAAAQRGTDQSVFDRLSSYASIRVTSPVLREEDEGLQRVSCSGNVAIDLPPGVQVVGNRRSLSAAVQYSLQPAADGNGDVVTLTGAEPITAPLATLGRVATSPAAPSSSTTAPPPTEPITNPNQLPSRPAPVTPPPPPSPAPAPPAPPRADPQVSTRPSFNCANARTRGEIAVCGSSDLAALDRQMAGFYVEALRGADSSERALLQRTRDRFLTYRDRCRSNSCVADAYRGRISEIRDIVDGRWRGQ</sequence>
<dbReference type="PANTHER" id="PTHR37549:SF1">
    <property type="entry name" value="LIPOPROTEIN LPRI"/>
    <property type="match status" value="1"/>
</dbReference>
<feature type="region of interest" description="Disordered" evidence="1">
    <location>
        <begin position="1"/>
        <end position="82"/>
    </location>
</feature>
<gene>
    <name evidence="3" type="ORF">GCM10022280_14690</name>
</gene>
<feature type="region of interest" description="Disordered" evidence="1">
    <location>
        <begin position="251"/>
        <end position="311"/>
    </location>
</feature>
<reference evidence="4" key="1">
    <citation type="journal article" date="2019" name="Int. J. Syst. Evol. Microbiol.">
        <title>The Global Catalogue of Microorganisms (GCM) 10K type strain sequencing project: providing services to taxonomists for standard genome sequencing and annotation.</title>
        <authorList>
            <consortium name="The Broad Institute Genomics Platform"/>
            <consortium name="The Broad Institute Genome Sequencing Center for Infectious Disease"/>
            <person name="Wu L."/>
            <person name="Ma J."/>
        </authorList>
    </citation>
    <scope>NUCLEOTIDE SEQUENCE [LARGE SCALE GENOMIC DNA]</scope>
    <source>
        <strain evidence="4">JCM 17563</strain>
    </source>
</reference>
<evidence type="ECO:0008006" key="5">
    <source>
        <dbReference type="Google" id="ProtNLM"/>
    </source>
</evidence>
<dbReference type="InterPro" id="IPR052755">
    <property type="entry name" value="Lysozyme_Inhibitor_LprI"/>
</dbReference>
<dbReference type="PANTHER" id="PTHR37549">
    <property type="entry name" value="LIPOPROTEIN LPRI"/>
    <property type="match status" value="1"/>
</dbReference>
<keyword evidence="2" id="KW-1133">Transmembrane helix</keyword>
<evidence type="ECO:0000256" key="1">
    <source>
        <dbReference type="SAM" id="MobiDB-lite"/>
    </source>
</evidence>
<keyword evidence="2" id="KW-0812">Transmembrane</keyword>
<organism evidence="3 4">
    <name type="scientific">Sphingomonas swuensis</name>
    <dbReference type="NCBI Taxonomy" id="977800"/>
    <lineage>
        <taxon>Bacteria</taxon>
        <taxon>Pseudomonadati</taxon>
        <taxon>Pseudomonadota</taxon>
        <taxon>Alphaproteobacteria</taxon>
        <taxon>Sphingomonadales</taxon>
        <taxon>Sphingomonadaceae</taxon>
        <taxon>Sphingomonas</taxon>
    </lineage>
</organism>
<dbReference type="RefSeq" id="WP_344706735.1">
    <property type="nucleotide sequence ID" value="NZ_BAABBQ010000001.1"/>
</dbReference>
<comment type="caution">
    <text evidence="3">The sequence shown here is derived from an EMBL/GenBank/DDBJ whole genome shotgun (WGS) entry which is preliminary data.</text>
</comment>
<name>A0ABP7SUH6_9SPHN</name>
<keyword evidence="2" id="KW-0472">Membrane</keyword>
<accession>A0ABP7SUH6</accession>
<protein>
    <recommendedName>
        <fullName evidence="5">DUF1311 domain-containing protein</fullName>
    </recommendedName>
</protein>
<dbReference type="EMBL" id="BAABBQ010000001">
    <property type="protein sequence ID" value="GAA4016678.1"/>
    <property type="molecule type" value="Genomic_DNA"/>
</dbReference>
<feature type="transmembrane region" description="Helical" evidence="2">
    <location>
        <begin position="90"/>
        <end position="109"/>
    </location>
</feature>